<dbReference type="GeneID" id="76830671"/>
<proteinExistence type="predicted"/>
<feature type="transmembrane region" description="Helical" evidence="1">
    <location>
        <begin position="18"/>
        <end position="40"/>
    </location>
</feature>
<gene>
    <name evidence="2" type="primary">alaS</name>
    <name evidence="2" type="ORF">SIAM614_18029</name>
</gene>
<dbReference type="GO" id="GO:0004813">
    <property type="term" value="F:alanine-tRNA ligase activity"/>
    <property type="evidence" value="ECO:0007669"/>
    <property type="project" value="UniProtKB-EC"/>
</dbReference>
<dbReference type="Proteomes" id="UP000004848">
    <property type="component" value="Unassembled WGS sequence"/>
</dbReference>
<dbReference type="EC" id="6.1.1.7" evidence="2"/>
<name>A0NP86_ROSAI</name>
<keyword evidence="2" id="KW-0436">Ligase</keyword>
<evidence type="ECO:0000313" key="3">
    <source>
        <dbReference type="Proteomes" id="UP000004848"/>
    </source>
</evidence>
<organism evidence="2 3">
    <name type="scientific">Roseibium aggregatum (strain ATCC 25650 / DSM 13394 / JCM 20685 / NBRC 16684 / NCIMB 2208 / IAM 12614 / B1)</name>
    <name type="common">Stappia aggregata</name>
    <dbReference type="NCBI Taxonomy" id="384765"/>
    <lineage>
        <taxon>Bacteria</taxon>
        <taxon>Pseudomonadati</taxon>
        <taxon>Pseudomonadota</taxon>
        <taxon>Alphaproteobacteria</taxon>
        <taxon>Hyphomicrobiales</taxon>
        <taxon>Stappiaceae</taxon>
        <taxon>Roseibium</taxon>
    </lineage>
</organism>
<dbReference type="EMBL" id="AAUW01000003">
    <property type="protein sequence ID" value="EAV45249.1"/>
    <property type="molecule type" value="Genomic_DNA"/>
</dbReference>
<keyword evidence="2" id="KW-0030">Aminoacyl-tRNA synthetase</keyword>
<keyword evidence="1" id="KW-1133">Transmembrane helix</keyword>
<keyword evidence="1" id="KW-0812">Transmembrane</keyword>
<evidence type="ECO:0000256" key="1">
    <source>
        <dbReference type="SAM" id="Phobius"/>
    </source>
</evidence>
<keyword evidence="1" id="KW-0472">Membrane</keyword>
<reference evidence="2 3" key="1">
    <citation type="submission" date="2006-05" db="EMBL/GenBank/DDBJ databases">
        <authorList>
            <person name="King G."/>
            <person name="Ferriera S."/>
            <person name="Johnson J."/>
            <person name="Kravitz S."/>
            <person name="Beeson K."/>
            <person name="Sutton G."/>
            <person name="Rogers Y.-H."/>
            <person name="Friedman R."/>
            <person name="Frazier M."/>
            <person name="Venter J.C."/>
        </authorList>
    </citation>
    <scope>NUCLEOTIDE SEQUENCE [LARGE SCALE GENOMIC DNA]</scope>
    <source>
        <strain evidence="3">ATCC 25650 / DSM 13394 / JCM 20685 / NBRC 16684 / NCIMB 2208 / IAM 12614 / B1</strain>
    </source>
</reference>
<evidence type="ECO:0000313" key="2">
    <source>
        <dbReference type="EMBL" id="EAV45249.1"/>
    </source>
</evidence>
<dbReference type="RefSeq" id="WP_006932540.1">
    <property type="nucleotide sequence ID" value="NZ_AAUW01000003.1"/>
</dbReference>
<accession>A0NP86</accession>
<comment type="caution">
    <text evidence="2">The sequence shown here is derived from an EMBL/GenBank/DDBJ whole genome shotgun (WGS) entry which is preliminary data.</text>
</comment>
<sequence>MTIDTDKARAAVTTPHHIVLKMLLVSTFFAAVALAITAVVN</sequence>
<protein>
    <submittedName>
        <fullName evidence="2">Alanyl-tRNA synthetase</fullName>
        <ecNumber evidence="2">6.1.1.7</ecNumber>
    </submittedName>
</protein>
<dbReference type="AlphaFoldDB" id="A0NP86"/>